<dbReference type="Proteomes" id="UP000187455">
    <property type="component" value="Unassembled WGS sequence"/>
</dbReference>
<evidence type="ECO:0000313" key="1">
    <source>
        <dbReference type="EMBL" id="OLY78425.1"/>
    </source>
</evidence>
<dbReference type="AlphaFoldDB" id="A0A1R0GNF5"/>
<protein>
    <submittedName>
        <fullName evidence="1">Uncharacterized protein</fullName>
    </submittedName>
</protein>
<name>A0A1R0GNF5_9FUNG</name>
<proteinExistence type="predicted"/>
<evidence type="ECO:0000313" key="2">
    <source>
        <dbReference type="Proteomes" id="UP000187455"/>
    </source>
</evidence>
<dbReference type="EMBL" id="LSSL01006469">
    <property type="protein sequence ID" value="OLY78425.1"/>
    <property type="molecule type" value="Genomic_DNA"/>
</dbReference>
<keyword evidence="2" id="KW-1185">Reference proteome</keyword>
<dbReference type="OrthoDB" id="2202254at2759"/>
<accession>A0A1R0GNF5</accession>
<comment type="caution">
    <text evidence="1">The sequence shown here is derived from an EMBL/GenBank/DDBJ whole genome shotgun (WGS) entry which is preliminary data.</text>
</comment>
<dbReference type="GO" id="GO:0003676">
    <property type="term" value="F:nucleic acid binding"/>
    <property type="evidence" value="ECO:0007669"/>
    <property type="project" value="InterPro"/>
</dbReference>
<gene>
    <name evidence="1" type="ORF">AYI68_g7529</name>
</gene>
<sequence length="67" mass="7728">MIKAYSTVEQSEWDQNLNIHLYTYRTAKQEVLGLSPFETLFGRKTRFPAEALKPINPNLPLNAIAYD</sequence>
<dbReference type="Gene3D" id="3.30.420.10">
    <property type="entry name" value="Ribonuclease H-like superfamily/Ribonuclease H"/>
    <property type="match status" value="1"/>
</dbReference>
<organism evidence="1 2">
    <name type="scientific">Smittium mucronatum</name>
    <dbReference type="NCBI Taxonomy" id="133383"/>
    <lineage>
        <taxon>Eukaryota</taxon>
        <taxon>Fungi</taxon>
        <taxon>Fungi incertae sedis</taxon>
        <taxon>Zoopagomycota</taxon>
        <taxon>Kickxellomycotina</taxon>
        <taxon>Harpellomycetes</taxon>
        <taxon>Harpellales</taxon>
        <taxon>Legeriomycetaceae</taxon>
        <taxon>Smittium</taxon>
    </lineage>
</organism>
<dbReference type="InterPro" id="IPR036397">
    <property type="entry name" value="RNaseH_sf"/>
</dbReference>
<reference evidence="1 2" key="1">
    <citation type="journal article" date="2016" name="Mol. Biol. Evol.">
        <title>Genome-Wide Survey of Gut Fungi (Harpellales) Reveals the First Horizontally Transferred Ubiquitin Gene from a Mosquito Host.</title>
        <authorList>
            <person name="Wang Y."/>
            <person name="White M.M."/>
            <person name="Kvist S."/>
            <person name="Moncalvo J.M."/>
        </authorList>
    </citation>
    <scope>NUCLEOTIDE SEQUENCE [LARGE SCALE GENOMIC DNA]</scope>
    <source>
        <strain evidence="1 2">ALG-7-W6</strain>
    </source>
</reference>